<keyword evidence="1" id="KW-0472">Membrane</keyword>
<evidence type="ECO:0000313" key="2">
    <source>
        <dbReference type="EMBL" id="SFH65565.1"/>
    </source>
</evidence>
<dbReference type="RefSeq" id="WP_143103236.1">
    <property type="nucleotide sequence ID" value="NZ_FOQH01000001.1"/>
</dbReference>
<keyword evidence="1" id="KW-1133">Transmembrane helix</keyword>
<evidence type="ECO:0000313" key="3">
    <source>
        <dbReference type="Proteomes" id="UP000199377"/>
    </source>
</evidence>
<gene>
    <name evidence="2" type="ORF">SAMN05216258_101331</name>
</gene>
<sequence>MQALIWAGAILAVLGLGGLAWCIREGLRLRAPDRKPEEVRSRLRKLNVINLASVSTGFLGLAVVAAGVILS</sequence>
<name>A0A1I3BTF8_9RHOB</name>
<organism evidence="2 3">
    <name type="scientific">Albimonas pacifica</name>
    <dbReference type="NCBI Taxonomy" id="1114924"/>
    <lineage>
        <taxon>Bacteria</taxon>
        <taxon>Pseudomonadati</taxon>
        <taxon>Pseudomonadota</taxon>
        <taxon>Alphaproteobacteria</taxon>
        <taxon>Rhodobacterales</taxon>
        <taxon>Paracoccaceae</taxon>
        <taxon>Albimonas</taxon>
    </lineage>
</organism>
<keyword evidence="3" id="KW-1185">Reference proteome</keyword>
<dbReference type="EMBL" id="FOQH01000001">
    <property type="protein sequence ID" value="SFH65565.1"/>
    <property type="molecule type" value="Genomic_DNA"/>
</dbReference>
<feature type="transmembrane region" description="Helical" evidence="1">
    <location>
        <begin position="46"/>
        <end position="70"/>
    </location>
</feature>
<protein>
    <submittedName>
        <fullName evidence="2">Uncharacterized protein</fullName>
    </submittedName>
</protein>
<accession>A0A1I3BTF8</accession>
<dbReference type="AlphaFoldDB" id="A0A1I3BTF8"/>
<dbReference type="Proteomes" id="UP000199377">
    <property type="component" value="Unassembled WGS sequence"/>
</dbReference>
<keyword evidence="1" id="KW-0812">Transmembrane</keyword>
<evidence type="ECO:0000256" key="1">
    <source>
        <dbReference type="SAM" id="Phobius"/>
    </source>
</evidence>
<reference evidence="2 3" key="1">
    <citation type="submission" date="2016-10" db="EMBL/GenBank/DDBJ databases">
        <authorList>
            <person name="de Groot N.N."/>
        </authorList>
    </citation>
    <scope>NUCLEOTIDE SEQUENCE [LARGE SCALE GENOMIC DNA]</scope>
    <source>
        <strain evidence="2 3">CGMCC 1.11030</strain>
    </source>
</reference>
<dbReference type="STRING" id="1114924.SAMN05216258_101331"/>
<proteinExistence type="predicted"/>